<dbReference type="Proteomes" id="UP001419910">
    <property type="component" value="Unassembled WGS sequence"/>
</dbReference>
<sequence length="126" mass="13737">MDSHYPNDVLPGGTSVELFGVASTKMAMMLDGAIGFMRAFGELEFVAPAYQGDFVRVTAQVLTVGRTSRRRSYEAYVAPRVYGMSDNSSHREVLDEPILIARGVGVAVTPLESQRRTPAECRPGQP</sequence>
<organism evidence="2 3">
    <name type="scientific">Sphingomonas oligophenolica</name>
    <dbReference type="NCBI Taxonomy" id="301154"/>
    <lineage>
        <taxon>Bacteria</taxon>
        <taxon>Pseudomonadati</taxon>
        <taxon>Pseudomonadota</taxon>
        <taxon>Alphaproteobacteria</taxon>
        <taxon>Sphingomonadales</taxon>
        <taxon>Sphingomonadaceae</taxon>
        <taxon>Sphingomonas</taxon>
    </lineage>
</organism>
<dbReference type="Pfam" id="PF03061">
    <property type="entry name" value="4HBT"/>
    <property type="match status" value="1"/>
</dbReference>
<dbReference type="SUPFAM" id="SSF54637">
    <property type="entry name" value="Thioesterase/thiol ester dehydrase-isomerase"/>
    <property type="match status" value="1"/>
</dbReference>
<dbReference type="EMBL" id="JBDIME010000042">
    <property type="protein sequence ID" value="MEN2793251.1"/>
    <property type="molecule type" value="Genomic_DNA"/>
</dbReference>
<dbReference type="Gene3D" id="3.10.129.10">
    <property type="entry name" value="Hotdog Thioesterase"/>
    <property type="match status" value="1"/>
</dbReference>
<evidence type="ECO:0000313" key="2">
    <source>
        <dbReference type="EMBL" id="MEN2793251.1"/>
    </source>
</evidence>
<protein>
    <submittedName>
        <fullName evidence="2">Hotdog fold domain-containing protein</fullName>
    </submittedName>
</protein>
<evidence type="ECO:0000259" key="1">
    <source>
        <dbReference type="Pfam" id="PF03061"/>
    </source>
</evidence>
<evidence type="ECO:0000313" key="3">
    <source>
        <dbReference type="Proteomes" id="UP001419910"/>
    </source>
</evidence>
<reference evidence="2 3" key="1">
    <citation type="submission" date="2024-05" db="EMBL/GenBank/DDBJ databases">
        <authorList>
            <person name="Liu Q."/>
            <person name="Xin Y.-H."/>
        </authorList>
    </citation>
    <scope>NUCLEOTIDE SEQUENCE [LARGE SCALE GENOMIC DNA]</scope>
    <source>
        <strain evidence="2 3">CGMCC 1.10181</strain>
    </source>
</reference>
<feature type="domain" description="Thioesterase" evidence="1">
    <location>
        <begin position="12"/>
        <end position="74"/>
    </location>
</feature>
<comment type="caution">
    <text evidence="2">The sequence shown here is derived from an EMBL/GenBank/DDBJ whole genome shotgun (WGS) entry which is preliminary data.</text>
</comment>
<name>A0ABU9YBR7_9SPHN</name>
<dbReference type="InterPro" id="IPR029069">
    <property type="entry name" value="HotDog_dom_sf"/>
</dbReference>
<accession>A0ABU9YBR7</accession>
<proteinExistence type="predicted"/>
<dbReference type="InterPro" id="IPR006683">
    <property type="entry name" value="Thioestr_dom"/>
</dbReference>
<keyword evidence="3" id="KW-1185">Reference proteome</keyword>
<dbReference type="RefSeq" id="WP_345840580.1">
    <property type="nucleotide sequence ID" value="NZ_JBDIME010000042.1"/>
</dbReference>
<dbReference type="CDD" id="cd03440">
    <property type="entry name" value="hot_dog"/>
    <property type="match status" value="1"/>
</dbReference>
<gene>
    <name evidence="2" type="ORF">ABC974_26745</name>
</gene>